<feature type="transmembrane region" description="Helical" evidence="6">
    <location>
        <begin position="110"/>
        <end position="128"/>
    </location>
</feature>
<feature type="domain" description="Sugar phosphate transporter" evidence="7">
    <location>
        <begin position="245"/>
        <end position="349"/>
    </location>
</feature>
<feature type="transmembrane region" description="Helical" evidence="6">
    <location>
        <begin position="79"/>
        <end position="98"/>
    </location>
</feature>
<feature type="region of interest" description="Disordered" evidence="5">
    <location>
        <begin position="1"/>
        <end position="64"/>
    </location>
</feature>
<keyword evidence="2 6" id="KW-0812">Transmembrane</keyword>
<feature type="compositionally biased region" description="Polar residues" evidence="5">
    <location>
        <begin position="53"/>
        <end position="64"/>
    </location>
</feature>
<feature type="compositionally biased region" description="Low complexity" evidence="5">
    <location>
        <begin position="536"/>
        <end position="545"/>
    </location>
</feature>
<feature type="transmembrane region" description="Helical" evidence="6">
    <location>
        <begin position="962"/>
        <end position="983"/>
    </location>
</feature>
<evidence type="ECO:0000256" key="4">
    <source>
        <dbReference type="ARBA" id="ARBA00023136"/>
    </source>
</evidence>
<feature type="compositionally biased region" description="Low complexity" evidence="5">
    <location>
        <begin position="178"/>
        <end position="192"/>
    </location>
</feature>
<feature type="region of interest" description="Disordered" evidence="5">
    <location>
        <begin position="714"/>
        <end position="780"/>
    </location>
</feature>
<feature type="compositionally biased region" description="Basic and acidic residues" evidence="5">
    <location>
        <begin position="548"/>
        <end position="557"/>
    </location>
</feature>
<keyword evidence="9" id="KW-1185">Reference proteome</keyword>
<feature type="compositionally biased region" description="Polar residues" evidence="5">
    <location>
        <begin position="512"/>
        <end position="522"/>
    </location>
</feature>
<evidence type="ECO:0000259" key="7">
    <source>
        <dbReference type="Pfam" id="PF03151"/>
    </source>
</evidence>
<feature type="compositionally biased region" description="Polar residues" evidence="5">
    <location>
        <begin position="676"/>
        <end position="687"/>
    </location>
</feature>
<protein>
    <recommendedName>
        <fullName evidence="7">Sugar phosphate transporter domain-containing protein</fullName>
    </recommendedName>
</protein>
<evidence type="ECO:0000313" key="9">
    <source>
        <dbReference type="Proteomes" id="UP001556367"/>
    </source>
</evidence>
<evidence type="ECO:0000256" key="2">
    <source>
        <dbReference type="ARBA" id="ARBA00022692"/>
    </source>
</evidence>
<dbReference type="EMBL" id="JASNQZ010000015">
    <property type="protein sequence ID" value="KAL0946080.1"/>
    <property type="molecule type" value="Genomic_DNA"/>
</dbReference>
<name>A0ABR3IS29_9AGAR</name>
<dbReference type="InterPro" id="IPR050186">
    <property type="entry name" value="TPT_transporter"/>
</dbReference>
<feature type="compositionally biased region" description="Low complexity" evidence="5">
    <location>
        <begin position="497"/>
        <end position="511"/>
    </location>
</feature>
<evidence type="ECO:0000256" key="5">
    <source>
        <dbReference type="SAM" id="MobiDB-lite"/>
    </source>
</evidence>
<feature type="compositionally biased region" description="Polar residues" evidence="5">
    <location>
        <begin position="723"/>
        <end position="742"/>
    </location>
</feature>
<feature type="compositionally biased region" description="Basic and acidic residues" evidence="5">
    <location>
        <begin position="597"/>
        <end position="607"/>
    </location>
</feature>
<feature type="region of interest" description="Disordered" evidence="5">
    <location>
        <begin position="178"/>
        <end position="201"/>
    </location>
</feature>
<keyword evidence="3 6" id="KW-1133">Transmembrane helix</keyword>
<sequence>MSIRNRPRAHHDRLPSISSRSFHHEPYPPTPSSSQQQQSDGLLPTPSTSSPTRQTHPLSSLTNPLADTSQTRAQIQHRLGTLGPLLLYFSLNLLLTLYNKIVLVRFPFPYTLTALHALAGTLGAFLLVHKPSLAWRTKSPLTGSAGAWGALAVPAALARYTWRFRLGRIFSIFQSRPPVSAPPGSASAGYRPLSQSSRDDEGSLTSLDALRADHASDHGIAFASADPSTRVLAQPTPAVKSNLDLTPKETLVIVAFSFLYTINIVVSNVSLGLVTVPFHQVVRSSTPFFTIGLSLAIFGQRASRAKLGSLIPVIAGVAFATYGDYYFTLWGFTLTLLGTLLAALKTIVTHYLQAPPLKKVTPPLPRSTLTSMDAVGVPVETFSPYGADAGARSSKYSPYTPFIGINAIDTHGSARKTRVSGIDSPTIGPSLSRSDHSRKDQHGEFGLGEHNLTISDLLEAQREDPIASHNSSPSLAPQAGVSLDYPSLSPSASMPNSISAESFRSSESLSSITGQHTDNNIQPRKPHPLSMAMAISLSKSRSRSSQGTRDDLGKDDEMPPNASEYSEKNCGSYSRPQPLPANRTKMSPRRMASSRSMENDHMSGDDLKVDMSLSMDAAFTSSADDKYMMRSTRAPPRITRAHSDSGAFSTLRRADKKAKQSRSRPLDAQGNRIESDTSSSDQESATTGPPPPYSVVDFVSTSPDVQSIGVADTIGEGSRSSEDSIVSNDSQHNAVPNGWSSHESADAQDVYSDGTHGNAPTHAQGSANYAPSQNPKRWHGRNASYASFETSYTSTASLDDFFAARPHAQTPNKPDASFLPCEQVPHFDSHRYTPTRAVYPDGVHQGNGYVGDKGSALGSRGSASHLAAVPSAPGSAGHLNEVQQRGGLLRPLSPLDLLLLTSPLAFIQCVLIAHFTGELERVRHYSVHEMTLGRTIGLLLNGCIAFALNVVSFTANKKIGALGMSVAANVKQVLTILFAVVLFDLHITGMNALGILLTLSGGAIYASVEYREKQRKRTMAALAQK</sequence>
<evidence type="ECO:0000256" key="6">
    <source>
        <dbReference type="SAM" id="Phobius"/>
    </source>
</evidence>
<dbReference type="Proteomes" id="UP001556367">
    <property type="component" value="Unassembled WGS sequence"/>
</dbReference>
<feature type="compositionally biased region" description="Basic and acidic residues" evidence="5">
    <location>
        <begin position="433"/>
        <end position="443"/>
    </location>
</feature>
<dbReference type="PANTHER" id="PTHR11132">
    <property type="entry name" value="SOLUTE CARRIER FAMILY 35"/>
    <property type="match status" value="1"/>
</dbReference>
<comment type="subcellular location">
    <subcellularLocation>
        <location evidence="1">Membrane</location>
        <topology evidence="1">Multi-pass membrane protein</topology>
    </subcellularLocation>
</comment>
<feature type="transmembrane region" description="Helical" evidence="6">
    <location>
        <begin position="280"/>
        <end position="298"/>
    </location>
</feature>
<feature type="transmembrane region" description="Helical" evidence="6">
    <location>
        <begin position="250"/>
        <end position="274"/>
    </location>
</feature>
<feature type="domain" description="Sugar phosphate transporter" evidence="7">
    <location>
        <begin position="899"/>
        <end position="1005"/>
    </location>
</feature>
<comment type="caution">
    <text evidence="8">The sequence shown here is derived from an EMBL/GenBank/DDBJ whole genome shotgun (WGS) entry which is preliminary data.</text>
</comment>
<evidence type="ECO:0000313" key="8">
    <source>
        <dbReference type="EMBL" id="KAL0946080.1"/>
    </source>
</evidence>
<feature type="region of interest" description="Disordered" evidence="5">
    <location>
        <begin position="414"/>
        <end position="447"/>
    </location>
</feature>
<dbReference type="Pfam" id="PF03151">
    <property type="entry name" value="TPT"/>
    <property type="match status" value="2"/>
</dbReference>
<dbReference type="InterPro" id="IPR004853">
    <property type="entry name" value="Sugar_P_trans_dom"/>
</dbReference>
<organism evidence="8 9">
    <name type="scientific">Hohenbuehelia grisea</name>
    <dbReference type="NCBI Taxonomy" id="104357"/>
    <lineage>
        <taxon>Eukaryota</taxon>
        <taxon>Fungi</taxon>
        <taxon>Dikarya</taxon>
        <taxon>Basidiomycota</taxon>
        <taxon>Agaricomycotina</taxon>
        <taxon>Agaricomycetes</taxon>
        <taxon>Agaricomycetidae</taxon>
        <taxon>Agaricales</taxon>
        <taxon>Pleurotineae</taxon>
        <taxon>Pleurotaceae</taxon>
        <taxon>Hohenbuehelia</taxon>
    </lineage>
</organism>
<feature type="region of interest" description="Disordered" evidence="5">
    <location>
        <begin position="464"/>
        <end position="607"/>
    </location>
</feature>
<feature type="compositionally biased region" description="Polar residues" evidence="5">
    <location>
        <begin position="761"/>
        <end position="775"/>
    </location>
</feature>
<feature type="transmembrane region" description="Helical" evidence="6">
    <location>
        <begin position="936"/>
        <end position="955"/>
    </location>
</feature>
<accession>A0ABR3IS29</accession>
<feature type="compositionally biased region" description="Low complexity" evidence="5">
    <location>
        <begin position="32"/>
        <end position="52"/>
    </location>
</feature>
<reference evidence="9" key="1">
    <citation type="submission" date="2024-06" db="EMBL/GenBank/DDBJ databases">
        <title>Multi-omics analyses provide insights into the biosynthesis of the anticancer antibiotic pleurotin in Hohenbuehelia grisea.</title>
        <authorList>
            <person name="Weaver J.A."/>
            <person name="Alberti F."/>
        </authorList>
    </citation>
    <scope>NUCLEOTIDE SEQUENCE [LARGE SCALE GENOMIC DNA]</scope>
    <source>
        <strain evidence="9">T-177</strain>
    </source>
</reference>
<feature type="transmembrane region" description="Helical" evidence="6">
    <location>
        <begin position="305"/>
        <end position="323"/>
    </location>
</feature>
<feature type="compositionally biased region" description="Basic residues" evidence="5">
    <location>
        <begin position="1"/>
        <end position="11"/>
    </location>
</feature>
<gene>
    <name evidence="8" type="ORF">HGRIS_012352</name>
</gene>
<feature type="transmembrane region" description="Helical" evidence="6">
    <location>
        <begin position="989"/>
        <end position="1008"/>
    </location>
</feature>
<evidence type="ECO:0000256" key="1">
    <source>
        <dbReference type="ARBA" id="ARBA00004141"/>
    </source>
</evidence>
<feature type="region of interest" description="Disordered" evidence="5">
    <location>
        <begin position="627"/>
        <end position="699"/>
    </location>
</feature>
<evidence type="ECO:0000256" key="3">
    <source>
        <dbReference type="ARBA" id="ARBA00022989"/>
    </source>
</evidence>
<proteinExistence type="predicted"/>
<keyword evidence="4 6" id="KW-0472">Membrane</keyword>